<dbReference type="Proteomes" id="UP000053144">
    <property type="component" value="Chromosome 11"/>
</dbReference>
<protein>
    <submittedName>
        <fullName evidence="1">Uncharacterized protein</fullName>
    </submittedName>
</protein>
<evidence type="ECO:0000313" key="1">
    <source>
        <dbReference type="EMBL" id="KOM58043.1"/>
    </source>
</evidence>
<name>A0A0L9VSX4_PHAAN</name>
<dbReference type="EMBL" id="CM003381">
    <property type="protein sequence ID" value="KOM58043.1"/>
    <property type="molecule type" value="Genomic_DNA"/>
</dbReference>
<evidence type="ECO:0000313" key="2">
    <source>
        <dbReference type="Proteomes" id="UP000053144"/>
    </source>
</evidence>
<gene>
    <name evidence="1" type="ORF">LR48_Vigan11g107600</name>
</gene>
<sequence length="343" mass="38648">MQKFCGAATVRTERPFILKGGSGGKGRHVPGSGRGRLHVEKVERLPVCRVVQLMGGRSSHFEVLQQLRNTIISFVGGHSTEEWLWGAPFSSFLKRGERLAADLGEDKWRARGFGRRSTRCISRFKEVFKSSEDAADDLEIGKKIFNEQKQVYFELEIPNTLPDLPIHSNTCDLLHTDSIGFITDTNTELIDHSKKFSVSAIEPIGKSCINIDFERKIVQSDDFIELGLNFDLTQFSENFECDCESGSCPICIEINYVLQTDVINCESDDHAAELNENTGADTKEIMINEGEILLQQLAVKRKKKHRAVDDKAILIKHFLLKISLLNQMVEGISLIVQIWQLPP</sequence>
<dbReference type="Gramene" id="KOM58043">
    <property type="protein sequence ID" value="KOM58043"/>
    <property type="gene ID" value="LR48_Vigan11g107600"/>
</dbReference>
<accession>A0A0L9VSX4</accession>
<dbReference type="AlphaFoldDB" id="A0A0L9VSX4"/>
<reference evidence="2" key="1">
    <citation type="journal article" date="2015" name="Proc. Natl. Acad. Sci. U.S.A.">
        <title>Genome sequencing of adzuki bean (Vigna angularis) provides insight into high starch and low fat accumulation and domestication.</title>
        <authorList>
            <person name="Yang K."/>
            <person name="Tian Z."/>
            <person name="Chen C."/>
            <person name="Luo L."/>
            <person name="Zhao B."/>
            <person name="Wang Z."/>
            <person name="Yu L."/>
            <person name="Li Y."/>
            <person name="Sun Y."/>
            <person name="Li W."/>
            <person name="Chen Y."/>
            <person name="Li Y."/>
            <person name="Zhang Y."/>
            <person name="Ai D."/>
            <person name="Zhao J."/>
            <person name="Shang C."/>
            <person name="Ma Y."/>
            <person name="Wu B."/>
            <person name="Wang M."/>
            <person name="Gao L."/>
            <person name="Sun D."/>
            <person name="Zhang P."/>
            <person name="Guo F."/>
            <person name="Wang W."/>
            <person name="Li Y."/>
            <person name="Wang J."/>
            <person name="Varshney R.K."/>
            <person name="Wang J."/>
            <person name="Ling H.Q."/>
            <person name="Wan P."/>
        </authorList>
    </citation>
    <scope>NUCLEOTIDE SEQUENCE</scope>
    <source>
        <strain evidence="2">cv. Jingnong 6</strain>
    </source>
</reference>
<proteinExistence type="predicted"/>
<organism evidence="1 2">
    <name type="scientific">Phaseolus angularis</name>
    <name type="common">Azuki bean</name>
    <name type="synonym">Vigna angularis</name>
    <dbReference type="NCBI Taxonomy" id="3914"/>
    <lineage>
        <taxon>Eukaryota</taxon>
        <taxon>Viridiplantae</taxon>
        <taxon>Streptophyta</taxon>
        <taxon>Embryophyta</taxon>
        <taxon>Tracheophyta</taxon>
        <taxon>Spermatophyta</taxon>
        <taxon>Magnoliopsida</taxon>
        <taxon>eudicotyledons</taxon>
        <taxon>Gunneridae</taxon>
        <taxon>Pentapetalae</taxon>
        <taxon>rosids</taxon>
        <taxon>fabids</taxon>
        <taxon>Fabales</taxon>
        <taxon>Fabaceae</taxon>
        <taxon>Papilionoideae</taxon>
        <taxon>50 kb inversion clade</taxon>
        <taxon>NPAAA clade</taxon>
        <taxon>indigoferoid/millettioid clade</taxon>
        <taxon>Phaseoleae</taxon>
        <taxon>Vigna</taxon>
    </lineage>
</organism>